<comment type="caution">
    <text evidence="1">The sequence shown here is derived from an EMBL/GenBank/DDBJ whole genome shotgun (WGS) entry which is preliminary data.</text>
</comment>
<reference evidence="1" key="2">
    <citation type="submission" date="2023-06" db="EMBL/GenBank/DDBJ databases">
        <authorList>
            <consortium name="Lawrence Berkeley National Laboratory"/>
            <person name="Haridas S."/>
            <person name="Hensen N."/>
            <person name="Bonometti L."/>
            <person name="Westerberg I."/>
            <person name="Brannstrom I.O."/>
            <person name="Guillou S."/>
            <person name="Cros-Aarteil S."/>
            <person name="Calhoun S."/>
            <person name="Kuo A."/>
            <person name="Mondo S."/>
            <person name="Pangilinan J."/>
            <person name="Riley R."/>
            <person name="Labutti K."/>
            <person name="Andreopoulos B."/>
            <person name="Lipzen A."/>
            <person name="Chen C."/>
            <person name="Yanf M."/>
            <person name="Daum C."/>
            <person name="Ng V."/>
            <person name="Clum A."/>
            <person name="Steindorff A."/>
            <person name="Ohm R."/>
            <person name="Martin F."/>
            <person name="Silar P."/>
            <person name="Natvig D."/>
            <person name="Lalanne C."/>
            <person name="Gautier V."/>
            <person name="Ament-Velasquez S.L."/>
            <person name="Kruys A."/>
            <person name="Hutchinson M.I."/>
            <person name="Powell A.J."/>
            <person name="Barry K."/>
            <person name="Miller A.N."/>
            <person name="Grigoriev I.V."/>
            <person name="Debuchy R."/>
            <person name="Gladieux P."/>
            <person name="Thoren M.H."/>
            <person name="Johannesson H."/>
        </authorList>
    </citation>
    <scope>NUCLEOTIDE SEQUENCE</scope>
    <source>
        <strain evidence="1">SMH4131-1</strain>
    </source>
</reference>
<reference evidence="1" key="1">
    <citation type="journal article" date="2023" name="Mol. Phylogenet. Evol.">
        <title>Genome-scale phylogeny and comparative genomics of the fungal order Sordariales.</title>
        <authorList>
            <person name="Hensen N."/>
            <person name="Bonometti L."/>
            <person name="Westerberg I."/>
            <person name="Brannstrom I.O."/>
            <person name="Guillou S."/>
            <person name="Cros-Aarteil S."/>
            <person name="Calhoun S."/>
            <person name="Haridas S."/>
            <person name="Kuo A."/>
            <person name="Mondo S."/>
            <person name="Pangilinan J."/>
            <person name="Riley R."/>
            <person name="LaButti K."/>
            <person name="Andreopoulos B."/>
            <person name="Lipzen A."/>
            <person name="Chen C."/>
            <person name="Yan M."/>
            <person name="Daum C."/>
            <person name="Ng V."/>
            <person name="Clum A."/>
            <person name="Steindorff A."/>
            <person name="Ohm R.A."/>
            <person name="Martin F."/>
            <person name="Silar P."/>
            <person name="Natvig D.O."/>
            <person name="Lalanne C."/>
            <person name="Gautier V."/>
            <person name="Ament-Velasquez S.L."/>
            <person name="Kruys A."/>
            <person name="Hutchinson M.I."/>
            <person name="Powell A.J."/>
            <person name="Barry K."/>
            <person name="Miller A.N."/>
            <person name="Grigoriev I.V."/>
            <person name="Debuchy R."/>
            <person name="Gladieux P."/>
            <person name="Hiltunen Thoren M."/>
            <person name="Johannesson H."/>
        </authorList>
    </citation>
    <scope>NUCLEOTIDE SEQUENCE</scope>
    <source>
        <strain evidence="1">SMH4131-1</strain>
    </source>
</reference>
<name>A0AAE0M8C1_9PEZI</name>
<protein>
    <submittedName>
        <fullName evidence="1">Uncharacterized protein</fullName>
    </submittedName>
</protein>
<organism evidence="1 2">
    <name type="scientific">Cercophora scortea</name>
    <dbReference type="NCBI Taxonomy" id="314031"/>
    <lineage>
        <taxon>Eukaryota</taxon>
        <taxon>Fungi</taxon>
        <taxon>Dikarya</taxon>
        <taxon>Ascomycota</taxon>
        <taxon>Pezizomycotina</taxon>
        <taxon>Sordariomycetes</taxon>
        <taxon>Sordariomycetidae</taxon>
        <taxon>Sordariales</taxon>
        <taxon>Lasiosphaeriaceae</taxon>
        <taxon>Cercophora</taxon>
    </lineage>
</organism>
<sequence>MIEHTLFFLDPQPRSLAHLHRFQSLQTSLPPQQESPVNLSFNIAKTMARHIVLALAAATLVAGAPSSSTKIQAVANCTTNSFAIPSWFIEDFAIKDGIAKFSLLNRATNSTFGLSCNTKAANASGACVASGLSDASLSASVQAVKSNLATVQVQQSWTCDDRNPAKPLAFTASGSTSVPLSFDGAAYKSTNPVDLIKGSLHSPVELTPAYADGPTGHSLPGCVAGSKTPTWTIGTVIFINETGDGSSAIQSQSIQFQVTNHANGHVAGCLMYFSSGPAPDDPAVPISCSGSGIFGGKDRYSITTETVFYPRSWTFGINQTWYCDDVDAAKPVAISATGSTTLSLNCTTDTTQTACQTDAAIVHGKVVSETSLAPYSIEDPLPTPDGCTVSSIVAPSWLLSNFEVDKNATAGADALAAVSFNIKLNTKNNLFDYPVFVSYSDVQLQGAADVWYPCTFGANELPLAPKSCSFQYRPDTNKLAIRADWVCIDVDAAHPILFTGISTTTLPKLRCVTGRDGLSACTTDENYTWLSEVANVTWKTLDAMPAH</sequence>
<gene>
    <name evidence="1" type="ORF">B0T19DRAFT_462686</name>
</gene>
<accession>A0AAE0M8C1</accession>
<evidence type="ECO:0000313" key="2">
    <source>
        <dbReference type="Proteomes" id="UP001286456"/>
    </source>
</evidence>
<dbReference type="Proteomes" id="UP001286456">
    <property type="component" value="Unassembled WGS sequence"/>
</dbReference>
<proteinExistence type="predicted"/>
<dbReference type="EMBL" id="JAUEPO010000004">
    <property type="protein sequence ID" value="KAK3323236.1"/>
    <property type="molecule type" value="Genomic_DNA"/>
</dbReference>
<keyword evidence="2" id="KW-1185">Reference proteome</keyword>
<evidence type="ECO:0000313" key="1">
    <source>
        <dbReference type="EMBL" id="KAK3323236.1"/>
    </source>
</evidence>
<dbReference type="AlphaFoldDB" id="A0AAE0M8C1"/>